<feature type="compositionally biased region" description="Basic and acidic residues" evidence="12">
    <location>
        <begin position="400"/>
        <end position="411"/>
    </location>
</feature>
<reference evidence="14 15" key="1">
    <citation type="submission" date="2019-01" db="EMBL/GenBank/DDBJ databases">
        <title>Nuclear Genome Assembly of the Microalgal Biofuel strain Nannochloropsis salina CCMP1776.</title>
        <authorList>
            <person name="Hovde B."/>
        </authorList>
    </citation>
    <scope>NUCLEOTIDE SEQUENCE [LARGE SCALE GENOMIC DNA]</scope>
    <source>
        <strain evidence="14 15">CCMP1776</strain>
    </source>
</reference>
<evidence type="ECO:0000256" key="4">
    <source>
        <dbReference type="ARBA" id="ARBA00022679"/>
    </source>
</evidence>
<evidence type="ECO:0000256" key="7">
    <source>
        <dbReference type="ARBA" id="ARBA00022777"/>
    </source>
</evidence>
<dbReference type="GO" id="GO:0004674">
    <property type="term" value="F:protein serine/threonine kinase activity"/>
    <property type="evidence" value="ECO:0007669"/>
    <property type="project" value="UniProtKB-KW"/>
</dbReference>
<evidence type="ECO:0000313" key="15">
    <source>
        <dbReference type="Proteomes" id="UP000355283"/>
    </source>
</evidence>
<dbReference type="PANTHER" id="PTHR45723">
    <property type="entry name" value="SERINE/THREONINE-PROTEIN KINASE RIO1"/>
    <property type="match status" value="1"/>
</dbReference>
<feature type="compositionally biased region" description="Basic and acidic residues" evidence="12">
    <location>
        <begin position="31"/>
        <end position="41"/>
    </location>
</feature>
<evidence type="ECO:0000256" key="8">
    <source>
        <dbReference type="ARBA" id="ARBA00022840"/>
    </source>
</evidence>
<keyword evidence="9" id="KW-0460">Magnesium</keyword>
<sequence>MFAWTRPGWQRPNTSSAVSSLSLSELMSEQLAERLERETRRKATGAHTTEDQHDAEDKDLALAISLSLGSSADTVGAGEAAGTREEGRAEEGGREVPDPRLEEEDTRLHLDTKDLPEAAGVEDADAQADADFALALQLQADEECALRAARHAAAARDQRQHGPLSKVSVAYRLEGGGEGGQAGGRGREERILLSAEDASSEPMPSCSTREGSGDKGDALNRLKVAGSRGGRRRRQKQGELWTTWEGEVVSKHDAAINGRLNALELMSRYPGVGDVEADSGFSIPNRASNQLRQRFNKDEVAKNSSGAAAGAMEGRTRQTQEGVLDARTRLLLYRILNKGSFFREVGGVVKTGKESNVYYAPGVGARGRKEDAEGWREDASGERERKVEGRVEEDKVVVERGGGRKGGEEGQRSVAGSELSERKMESMEGIAGCDCAIKIFKTTLNEFSNRAAYIDGDPRFGKLRFNKKSTRAKFQLWAEKEARNLLRMRKAGIPCPVPLLQKEHVLVMSFLGEDGWPSPQLREMRLSPPAASKGRGREGGEGGGARQWWEKCYRSVLMLVRDLYQKAGLVHGDLSEYNILWHANQAHLIDVGQAVHKGHAWADTLLARDLRHVHSFFKSKGVKVLEEDGREGEEGNGVRFVKMVYVEPGVKPRRMEGKREWREAEGGWGNVLDEEMDIGKESEAAVEILERLIDGSETWEEILKSVREIFSGAARREEEAEEDELEINEEEEGELNGREEGEVKEEE</sequence>
<evidence type="ECO:0000256" key="9">
    <source>
        <dbReference type="ARBA" id="ARBA00022842"/>
    </source>
</evidence>
<evidence type="ECO:0000256" key="3">
    <source>
        <dbReference type="ARBA" id="ARBA00022527"/>
    </source>
</evidence>
<keyword evidence="4" id="KW-0808">Transferase</keyword>
<feature type="region of interest" description="Disordered" evidence="12">
    <location>
        <begin position="299"/>
        <end position="319"/>
    </location>
</feature>
<keyword evidence="6" id="KW-0547">Nucleotide-binding</keyword>
<evidence type="ECO:0000256" key="12">
    <source>
        <dbReference type="SAM" id="MobiDB-lite"/>
    </source>
</evidence>
<protein>
    <recommendedName>
        <fullName evidence="2">non-specific serine/threonine protein kinase</fullName>
        <ecNumber evidence="2">2.7.11.1</ecNumber>
    </recommendedName>
</protein>
<feature type="compositionally biased region" description="Basic and acidic residues" evidence="12">
    <location>
        <begin position="48"/>
        <end position="58"/>
    </location>
</feature>
<evidence type="ECO:0000313" key="14">
    <source>
        <dbReference type="EMBL" id="TFJ82867.1"/>
    </source>
</evidence>
<name>A0A4D9CXG1_9STRA</name>
<feature type="compositionally biased region" description="Basic and acidic residues" evidence="12">
    <location>
        <begin position="211"/>
        <end position="220"/>
    </location>
</feature>
<dbReference type="EC" id="2.7.11.1" evidence="2"/>
<gene>
    <name evidence="14" type="ORF">NSK_005820</name>
</gene>
<dbReference type="InterPro" id="IPR018935">
    <property type="entry name" value="RIO_kinase_CS"/>
</dbReference>
<keyword evidence="5" id="KW-0479">Metal-binding</keyword>
<comment type="catalytic activity">
    <reaction evidence="11">
        <text>L-seryl-[protein] + ATP = O-phospho-L-seryl-[protein] + ADP + H(+)</text>
        <dbReference type="Rhea" id="RHEA:17989"/>
        <dbReference type="Rhea" id="RHEA-COMP:9863"/>
        <dbReference type="Rhea" id="RHEA-COMP:11604"/>
        <dbReference type="ChEBI" id="CHEBI:15378"/>
        <dbReference type="ChEBI" id="CHEBI:29999"/>
        <dbReference type="ChEBI" id="CHEBI:30616"/>
        <dbReference type="ChEBI" id="CHEBI:83421"/>
        <dbReference type="ChEBI" id="CHEBI:456216"/>
        <dbReference type="EC" id="2.7.11.1"/>
    </reaction>
</comment>
<feature type="compositionally biased region" description="Acidic residues" evidence="12">
    <location>
        <begin position="719"/>
        <end position="734"/>
    </location>
</feature>
<dbReference type="PROSITE" id="PS01245">
    <property type="entry name" value="RIO1"/>
    <property type="match status" value="1"/>
</dbReference>
<dbReference type="InterPro" id="IPR011009">
    <property type="entry name" value="Kinase-like_dom_sf"/>
</dbReference>
<dbReference type="AlphaFoldDB" id="A0A4D9CXG1"/>
<dbReference type="Gene3D" id="1.10.510.10">
    <property type="entry name" value="Transferase(Phosphotransferase) domain 1"/>
    <property type="match status" value="1"/>
</dbReference>
<evidence type="ECO:0000259" key="13">
    <source>
        <dbReference type="SMART" id="SM00090"/>
    </source>
</evidence>
<evidence type="ECO:0000256" key="10">
    <source>
        <dbReference type="ARBA" id="ARBA00047899"/>
    </source>
</evidence>
<feature type="compositionally biased region" description="Low complexity" evidence="12">
    <location>
        <begin position="15"/>
        <end position="30"/>
    </location>
</feature>
<comment type="catalytic activity">
    <reaction evidence="10">
        <text>L-threonyl-[protein] + ATP = O-phospho-L-threonyl-[protein] + ADP + H(+)</text>
        <dbReference type="Rhea" id="RHEA:46608"/>
        <dbReference type="Rhea" id="RHEA-COMP:11060"/>
        <dbReference type="Rhea" id="RHEA-COMP:11605"/>
        <dbReference type="ChEBI" id="CHEBI:15378"/>
        <dbReference type="ChEBI" id="CHEBI:30013"/>
        <dbReference type="ChEBI" id="CHEBI:30616"/>
        <dbReference type="ChEBI" id="CHEBI:61977"/>
        <dbReference type="ChEBI" id="CHEBI:456216"/>
        <dbReference type="EC" id="2.7.11.1"/>
    </reaction>
</comment>
<dbReference type="SUPFAM" id="SSF56112">
    <property type="entry name" value="Protein kinase-like (PK-like)"/>
    <property type="match status" value="1"/>
</dbReference>
<feature type="region of interest" description="Disordered" evidence="12">
    <location>
        <begin position="400"/>
        <end position="419"/>
    </location>
</feature>
<accession>A0A4D9CXG1</accession>
<dbReference type="Pfam" id="PF01163">
    <property type="entry name" value="RIO1"/>
    <property type="match status" value="1"/>
</dbReference>
<feature type="compositionally biased region" description="Basic and acidic residues" evidence="12">
    <location>
        <begin position="82"/>
        <end position="108"/>
    </location>
</feature>
<dbReference type="InterPro" id="IPR000687">
    <property type="entry name" value="RIO_kinase"/>
</dbReference>
<evidence type="ECO:0000256" key="11">
    <source>
        <dbReference type="ARBA" id="ARBA00048679"/>
    </source>
</evidence>
<feature type="region of interest" description="Disordered" evidence="12">
    <location>
        <begin position="714"/>
        <end position="747"/>
    </location>
</feature>
<dbReference type="InterPro" id="IPR051272">
    <property type="entry name" value="RIO-type_Ser/Thr_kinase"/>
</dbReference>
<dbReference type="OrthoDB" id="205248at2759"/>
<dbReference type="Gene3D" id="3.30.200.20">
    <property type="entry name" value="Phosphorylase Kinase, domain 1"/>
    <property type="match status" value="1"/>
</dbReference>
<feature type="region of interest" description="Disordered" evidence="12">
    <location>
        <begin position="73"/>
        <end position="108"/>
    </location>
</feature>
<dbReference type="SMART" id="SM00090">
    <property type="entry name" value="RIO"/>
    <property type="match status" value="1"/>
</dbReference>
<keyword evidence="7" id="KW-0418">Kinase</keyword>
<comment type="similarity">
    <text evidence="1">Belongs to the protein kinase superfamily. RIO-type Ser/Thr kinase family.</text>
</comment>
<dbReference type="InterPro" id="IPR018934">
    <property type="entry name" value="RIO_dom"/>
</dbReference>
<organism evidence="14 15">
    <name type="scientific">Nannochloropsis salina CCMP1776</name>
    <dbReference type="NCBI Taxonomy" id="1027361"/>
    <lineage>
        <taxon>Eukaryota</taxon>
        <taxon>Sar</taxon>
        <taxon>Stramenopiles</taxon>
        <taxon>Ochrophyta</taxon>
        <taxon>Eustigmatophyceae</taxon>
        <taxon>Eustigmatales</taxon>
        <taxon>Monodopsidaceae</taxon>
        <taxon>Microchloropsis</taxon>
        <taxon>Microchloropsis salina</taxon>
    </lineage>
</organism>
<dbReference type="GO" id="GO:0005524">
    <property type="term" value="F:ATP binding"/>
    <property type="evidence" value="ECO:0007669"/>
    <property type="project" value="UniProtKB-KW"/>
</dbReference>
<dbReference type="GO" id="GO:0046872">
    <property type="term" value="F:metal ion binding"/>
    <property type="evidence" value="ECO:0007669"/>
    <property type="project" value="UniProtKB-KW"/>
</dbReference>
<keyword evidence="8" id="KW-0067">ATP-binding</keyword>
<feature type="region of interest" description="Disordered" evidence="12">
    <location>
        <begin position="1"/>
        <end position="58"/>
    </location>
</feature>
<dbReference type="EMBL" id="SDOX01000092">
    <property type="protein sequence ID" value="TFJ82867.1"/>
    <property type="molecule type" value="Genomic_DNA"/>
</dbReference>
<feature type="region of interest" description="Disordered" evidence="12">
    <location>
        <begin position="195"/>
        <end position="238"/>
    </location>
</feature>
<keyword evidence="3" id="KW-0723">Serine/threonine-protein kinase</keyword>
<evidence type="ECO:0000256" key="5">
    <source>
        <dbReference type="ARBA" id="ARBA00022723"/>
    </source>
</evidence>
<evidence type="ECO:0000256" key="1">
    <source>
        <dbReference type="ARBA" id="ARBA00009196"/>
    </source>
</evidence>
<proteinExistence type="inferred from homology"/>
<evidence type="ECO:0000256" key="6">
    <source>
        <dbReference type="ARBA" id="ARBA00022741"/>
    </source>
</evidence>
<dbReference type="Proteomes" id="UP000355283">
    <property type="component" value="Unassembled WGS sequence"/>
</dbReference>
<keyword evidence="15" id="KW-1185">Reference proteome</keyword>
<comment type="caution">
    <text evidence="14">The sequence shown here is derived from an EMBL/GenBank/DDBJ whole genome shotgun (WGS) entry which is preliminary data.</text>
</comment>
<evidence type="ECO:0000256" key="2">
    <source>
        <dbReference type="ARBA" id="ARBA00012513"/>
    </source>
</evidence>
<feature type="domain" description="RIO kinase" evidence="13">
    <location>
        <begin position="313"/>
        <end position="635"/>
    </location>
</feature>